<gene>
    <name evidence="5" type="primary">ftsA</name>
    <name evidence="8" type="ORF">OZSIB_3627</name>
</gene>
<evidence type="ECO:0000256" key="2">
    <source>
        <dbReference type="ARBA" id="ARBA00022618"/>
    </source>
</evidence>
<feature type="domain" description="SHS2" evidence="7">
    <location>
        <begin position="7"/>
        <end position="197"/>
    </location>
</feature>
<comment type="similarity">
    <text evidence="5 6">Belongs to the FtsA/MreB family.</text>
</comment>
<dbReference type="Gene3D" id="3.30.420.40">
    <property type="match status" value="2"/>
</dbReference>
<evidence type="ECO:0000313" key="8">
    <source>
        <dbReference type="EMBL" id="RCK80123.1"/>
    </source>
</evidence>
<dbReference type="HAMAP" id="MF_02033">
    <property type="entry name" value="FtsA"/>
    <property type="match status" value="1"/>
</dbReference>
<comment type="subunit">
    <text evidence="5">Self-interacts. Interacts with FtsZ.</text>
</comment>
<dbReference type="SUPFAM" id="SSF53067">
    <property type="entry name" value="Actin-like ATPase domain"/>
    <property type="match status" value="2"/>
</dbReference>
<dbReference type="NCBIfam" id="TIGR01174">
    <property type="entry name" value="ftsA"/>
    <property type="match status" value="1"/>
</dbReference>
<keyword evidence="3 5" id="KW-0472">Membrane</keyword>
<dbReference type="GO" id="GO:0043093">
    <property type="term" value="P:FtsZ-dependent cytokinesis"/>
    <property type="evidence" value="ECO:0007669"/>
    <property type="project" value="UniProtKB-UniRule"/>
</dbReference>
<reference evidence="8 9" key="1">
    <citation type="submission" date="2018-05" db="EMBL/GenBank/DDBJ databases">
        <title>A metagenomic window into the 2 km-deep terrestrial subsurface aquifer revealed taxonomically and functionally diverse microbial community comprising novel uncultured bacterial lineages.</title>
        <authorList>
            <person name="Kadnikov V.V."/>
            <person name="Mardanov A.V."/>
            <person name="Beletsky A.V."/>
            <person name="Banks D."/>
            <person name="Pimenov N.V."/>
            <person name="Frank Y.A."/>
            <person name="Karnachuk O.V."/>
            <person name="Ravin N.V."/>
        </authorList>
    </citation>
    <scope>NUCLEOTIDE SEQUENCE [LARGE SCALE GENOMIC DNA]</scope>
    <source>
        <strain evidence="8">BY5</strain>
    </source>
</reference>
<evidence type="ECO:0000259" key="7">
    <source>
        <dbReference type="SMART" id="SM00842"/>
    </source>
</evidence>
<dbReference type="PIRSF" id="PIRSF003101">
    <property type="entry name" value="FtsA"/>
    <property type="match status" value="1"/>
</dbReference>
<protein>
    <recommendedName>
        <fullName evidence="5 6">Cell division protein FtsA</fullName>
    </recommendedName>
</protein>
<comment type="function">
    <text evidence="5 6">Cell division protein that is involved in the assembly of the Z ring. May serve as a membrane anchor for the Z ring.</text>
</comment>
<comment type="subcellular location">
    <subcellularLocation>
        <location evidence="5">Cell membrane</location>
        <topology evidence="5">Peripheral membrane protein</topology>
        <orientation evidence="5">Cytoplasmic side</orientation>
    </subcellularLocation>
    <text evidence="5">Localizes to the Z ring in an FtsZ-dependent manner. Targeted to the membrane through a conserved C-terminal amphipathic helix.</text>
</comment>
<dbReference type="AlphaFoldDB" id="A0A367ZPT5"/>
<dbReference type="GO" id="GO:0032153">
    <property type="term" value="C:cell division site"/>
    <property type="evidence" value="ECO:0007669"/>
    <property type="project" value="UniProtKB-UniRule"/>
</dbReference>
<dbReference type="SMART" id="SM00842">
    <property type="entry name" value="FtsA"/>
    <property type="match status" value="1"/>
</dbReference>
<keyword evidence="4 5" id="KW-0131">Cell cycle</keyword>
<accession>A0A367ZPT5</accession>
<proteinExistence type="inferred from homology"/>
<organism evidence="8 9">
    <name type="scientific">Candidatus Ozemobacter sibiricus</name>
    <dbReference type="NCBI Taxonomy" id="2268124"/>
    <lineage>
        <taxon>Bacteria</taxon>
        <taxon>Candidatus Ozemobacteria</taxon>
        <taxon>Candidatus Ozemobacterales</taxon>
        <taxon>Candidatus Ozemobacteraceae</taxon>
        <taxon>Candidatus Ozemobacter</taxon>
    </lineage>
</organism>
<comment type="caution">
    <text evidence="8">The sequence shown here is derived from an EMBL/GenBank/DDBJ whole genome shotgun (WGS) entry which is preliminary data.</text>
</comment>
<dbReference type="Pfam" id="PF02491">
    <property type="entry name" value="SHS2_FTSA"/>
    <property type="match status" value="1"/>
</dbReference>
<dbReference type="Gene3D" id="3.30.1490.110">
    <property type="match status" value="1"/>
</dbReference>
<dbReference type="PANTHER" id="PTHR32432">
    <property type="entry name" value="CELL DIVISION PROTEIN FTSA-RELATED"/>
    <property type="match status" value="1"/>
</dbReference>
<sequence length="410" mass="43965">MLADDLIIGLDIGTTKVCAVIGDPRENRIINVIGVGHASSGDGVRRGTIVDIEKTTQAIIEAVEEAEKAADVVIERVFVGVAGSHIGSINSQGIVAIKGTNHEITAEDIDRAVENAKTAITIPPHQEIIHILPREFVVDQQKEIINPIGMVGSRLEAQVHIVTGAVTAIQNIIKCCETAKLKVEDVVLQPYASSMAVLSEDEKKLGVVLVDIGGGTTDLIIFQNGHVIHSYSAPVGGQNVTNDIAVGLKTSTSAAESLKIQYGVARADLVDERTQIEVPIGGSDRKKQYSQKLLAEIIEPRMEEIFDEVKQQIIKNVSLDMIPAGVVLTGGTSLMGGCSELAEEILGLPVRRGTPLDLGGLKERMQSPVYATALGLIRYGSQNYRNEIVEEGLVGGVVDRIRAVFKKFFD</sequence>
<dbReference type="EMBL" id="QOQW01000008">
    <property type="protein sequence ID" value="RCK80123.1"/>
    <property type="molecule type" value="Genomic_DNA"/>
</dbReference>
<evidence type="ECO:0000256" key="3">
    <source>
        <dbReference type="ARBA" id="ARBA00023136"/>
    </source>
</evidence>
<evidence type="ECO:0000256" key="1">
    <source>
        <dbReference type="ARBA" id="ARBA00022475"/>
    </source>
</evidence>
<keyword evidence="2 5" id="KW-0132">Cell division</keyword>
<dbReference type="InterPro" id="IPR050696">
    <property type="entry name" value="FtsA/MreB"/>
</dbReference>
<evidence type="ECO:0000256" key="6">
    <source>
        <dbReference type="PIRNR" id="PIRNR003101"/>
    </source>
</evidence>
<dbReference type="InterPro" id="IPR020823">
    <property type="entry name" value="Cell_div_FtsA"/>
</dbReference>
<dbReference type="InterPro" id="IPR003494">
    <property type="entry name" value="SHS2_FtsA"/>
</dbReference>
<name>A0A367ZPT5_9BACT</name>
<dbReference type="Pfam" id="PF14450">
    <property type="entry name" value="FtsA"/>
    <property type="match status" value="1"/>
</dbReference>
<dbReference type="InterPro" id="IPR043129">
    <property type="entry name" value="ATPase_NBD"/>
</dbReference>
<dbReference type="GO" id="GO:0009898">
    <property type="term" value="C:cytoplasmic side of plasma membrane"/>
    <property type="evidence" value="ECO:0007669"/>
    <property type="project" value="UniProtKB-UniRule"/>
</dbReference>
<evidence type="ECO:0000256" key="4">
    <source>
        <dbReference type="ARBA" id="ARBA00023306"/>
    </source>
</evidence>
<keyword evidence="1 5" id="KW-1003">Cell membrane</keyword>
<dbReference type="Proteomes" id="UP000252355">
    <property type="component" value="Unassembled WGS sequence"/>
</dbReference>
<dbReference type="CDD" id="cd24048">
    <property type="entry name" value="ASKHA_NBD_FtsA"/>
    <property type="match status" value="1"/>
</dbReference>
<dbReference type="PANTHER" id="PTHR32432:SF4">
    <property type="entry name" value="CELL DIVISION PROTEIN FTSA"/>
    <property type="match status" value="1"/>
</dbReference>
<evidence type="ECO:0000313" key="9">
    <source>
        <dbReference type="Proteomes" id="UP000252355"/>
    </source>
</evidence>
<evidence type="ECO:0000256" key="5">
    <source>
        <dbReference type="HAMAP-Rule" id="MF_02033"/>
    </source>
</evidence>